<evidence type="ECO:0000256" key="1">
    <source>
        <dbReference type="ARBA" id="ARBA00022527"/>
    </source>
</evidence>
<feature type="binding site" evidence="4">
    <location>
        <position position="320"/>
    </location>
    <ligand>
        <name>ATP</name>
        <dbReference type="ChEBI" id="CHEBI:30616"/>
    </ligand>
</feature>
<evidence type="ECO:0000256" key="4">
    <source>
        <dbReference type="PROSITE-ProRule" id="PRU10141"/>
    </source>
</evidence>
<dbReference type="PROSITE" id="PS00107">
    <property type="entry name" value="PROTEIN_KINASE_ATP"/>
    <property type="match status" value="1"/>
</dbReference>
<dbReference type="Gene3D" id="1.10.533.10">
    <property type="entry name" value="Death Domain, Fas"/>
    <property type="match status" value="1"/>
</dbReference>
<dbReference type="InterPro" id="IPR000719">
    <property type="entry name" value="Prot_kinase_dom"/>
</dbReference>
<dbReference type="InterPro" id="IPR011029">
    <property type="entry name" value="DEATH-like_dom_sf"/>
</dbReference>
<dbReference type="Proteomes" id="UP001152562">
    <property type="component" value="Unassembled WGS sequence"/>
</dbReference>
<evidence type="ECO:0000256" key="3">
    <source>
        <dbReference type="ARBA" id="ARBA00022840"/>
    </source>
</evidence>
<evidence type="ECO:0000313" key="7">
    <source>
        <dbReference type="Proteomes" id="UP001152562"/>
    </source>
</evidence>
<dbReference type="InterPro" id="IPR001245">
    <property type="entry name" value="Ser-Thr/Tyr_kinase_cat_dom"/>
</dbReference>
<dbReference type="CDD" id="cd08308">
    <property type="entry name" value="Death_Tube"/>
    <property type="match status" value="1"/>
</dbReference>
<dbReference type="Gene3D" id="3.30.200.20">
    <property type="entry name" value="Phosphorylase Kinase, domain 1"/>
    <property type="match status" value="1"/>
</dbReference>
<evidence type="ECO:0000313" key="6">
    <source>
        <dbReference type="EMBL" id="CAH4035682.1"/>
    </source>
</evidence>
<evidence type="ECO:0000256" key="2">
    <source>
        <dbReference type="ARBA" id="ARBA00022741"/>
    </source>
</evidence>
<evidence type="ECO:0000259" key="5">
    <source>
        <dbReference type="PROSITE" id="PS50011"/>
    </source>
</evidence>
<dbReference type="GO" id="GO:0005886">
    <property type="term" value="C:plasma membrane"/>
    <property type="evidence" value="ECO:0007669"/>
    <property type="project" value="TreeGrafter"/>
</dbReference>
<dbReference type="SUPFAM" id="SSF56112">
    <property type="entry name" value="Protein kinase-like (PK-like)"/>
    <property type="match status" value="1"/>
</dbReference>
<comment type="caution">
    <text evidence="6">The sequence shown here is derived from an EMBL/GenBank/DDBJ whole genome shotgun (WGS) entry which is preliminary data.</text>
</comment>
<dbReference type="AlphaFoldDB" id="A0A9P0TR44"/>
<dbReference type="PROSITE" id="PS00108">
    <property type="entry name" value="PROTEIN_KINASE_ST"/>
    <property type="match status" value="1"/>
</dbReference>
<gene>
    <name evidence="6" type="ORF">PIBRA_LOCUS11720</name>
</gene>
<dbReference type="InterPro" id="IPR008271">
    <property type="entry name" value="Ser/Thr_kinase_AS"/>
</dbReference>
<organism evidence="6 7">
    <name type="scientific">Pieris brassicae</name>
    <name type="common">White butterfly</name>
    <name type="synonym">Large white butterfly</name>
    <dbReference type="NCBI Taxonomy" id="7116"/>
    <lineage>
        <taxon>Eukaryota</taxon>
        <taxon>Metazoa</taxon>
        <taxon>Ecdysozoa</taxon>
        <taxon>Arthropoda</taxon>
        <taxon>Hexapoda</taxon>
        <taxon>Insecta</taxon>
        <taxon>Pterygota</taxon>
        <taxon>Neoptera</taxon>
        <taxon>Endopterygota</taxon>
        <taxon>Lepidoptera</taxon>
        <taxon>Glossata</taxon>
        <taxon>Ditrysia</taxon>
        <taxon>Papilionoidea</taxon>
        <taxon>Pieridae</taxon>
        <taxon>Pierinae</taxon>
        <taxon>Pieris</taxon>
    </lineage>
</organism>
<dbReference type="PANTHER" id="PTHR27001:SF931">
    <property type="entry name" value="OS11G0664100 PROTEIN"/>
    <property type="match status" value="1"/>
</dbReference>
<dbReference type="GO" id="GO:0031349">
    <property type="term" value="P:positive regulation of defense response"/>
    <property type="evidence" value="ECO:0007669"/>
    <property type="project" value="UniProtKB-ARBA"/>
</dbReference>
<dbReference type="GO" id="GO:1902533">
    <property type="term" value="P:positive regulation of intracellular signal transduction"/>
    <property type="evidence" value="ECO:0007669"/>
    <property type="project" value="UniProtKB-ARBA"/>
</dbReference>
<dbReference type="GO" id="GO:0009893">
    <property type="term" value="P:positive regulation of metabolic process"/>
    <property type="evidence" value="ECO:0007669"/>
    <property type="project" value="UniProtKB-ARBA"/>
</dbReference>
<feature type="domain" description="Protein kinase" evidence="5">
    <location>
        <begin position="291"/>
        <end position="583"/>
    </location>
</feature>
<dbReference type="GO" id="GO:0004674">
    <property type="term" value="F:protein serine/threonine kinase activity"/>
    <property type="evidence" value="ECO:0007669"/>
    <property type="project" value="UniProtKB-KW"/>
</dbReference>
<keyword evidence="1" id="KW-0418">Kinase</keyword>
<dbReference type="InterPro" id="IPR029397">
    <property type="entry name" value="Tube_Death"/>
</dbReference>
<dbReference type="GO" id="GO:0005524">
    <property type="term" value="F:ATP binding"/>
    <property type="evidence" value="ECO:0007669"/>
    <property type="project" value="UniProtKB-UniRule"/>
</dbReference>
<dbReference type="SUPFAM" id="SSF47986">
    <property type="entry name" value="DEATH domain"/>
    <property type="match status" value="1"/>
</dbReference>
<dbReference type="InterPro" id="IPR011009">
    <property type="entry name" value="Kinase-like_dom_sf"/>
</dbReference>
<dbReference type="SMART" id="SM00220">
    <property type="entry name" value="S_TKc"/>
    <property type="match status" value="1"/>
</dbReference>
<keyword evidence="2 4" id="KW-0547">Nucleotide-binding</keyword>
<dbReference type="PROSITE" id="PS50011">
    <property type="entry name" value="PROTEIN_KINASE_DOM"/>
    <property type="match status" value="1"/>
</dbReference>
<keyword evidence="1" id="KW-0808">Transferase</keyword>
<dbReference type="PANTHER" id="PTHR27001">
    <property type="entry name" value="OS01G0253100 PROTEIN"/>
    <property type="match status" value="1"/>
</dbReference>
<keyword evidence="3 4" id="KW-0067">ATP-binding</keyword>
<dbReference type="Gene3D" id="1.10.510.10">
    <property type="entry name" value="Transferase(Phosphotransferase) domain 1"/>
    <property type="match status" value="1"/>
</dbReference>
<keyword evidence="7" id="KW-1185">Reference proteome</keyword>
<dbReference type="EMBL" id="CALOZG010000042">
    <property type="protein sequence ID" value="CAH4035682.1"/>
    <property type="molecule type" value="Genomic_DNA"/>
</dbReference>
<dbReference type="InterPro" id="IPR017441">
    <property type="entry name" value="Protein_kinase_ATP_BS"/>
</dbReference>
<reference evidence="6" key="1">
    <citation type="submission" date="2022-05" db="EMBL/GenBank/DDBJ databases">
        <authorList>
            <person name="Okamura Y."/>
        </authorList>
    </citation>
    <scope>NUCLEOTIDE SEQUENCE</scope>
</reference>
<protein>
    <recommendedName>
        <fullName evidence="5">Protein kinase domain-containing protein</fullName>
    </recommendedName>
</protein>
<proteinExistence type="predicted"/>
<name>A0A9P0TR44_PIEBR</name>
<dbReference type="Pfam" id="PF14786">
    <property type="entry name" value="Death_2"/>
    <property type="match status" value="1"/>
</dbReference>
<keyword evidence="1" id="KW-0723">Serine/threonine-protein kinase</keyword>
<accession>A0A9P0TR44</accession>
<dbReference type="GO" id="GO:0006950">
    <property type="term" value="P:response to stress"/>
    <property type="evidence" value="ECO:0007669"/>
    <property type="project" value="UniProtKB-ARBA"/>
</dbReference>
<sequence length="583" mass="65053">MYKNIEIRKLPSGLLCNLINILEINSDWKKFMSNIPKDINGLSSSNFEPKYNSEHIYMIEEYAKESSLKCTEILLDEWATSGRVRPKLSDLKMIIDKSQVLYRAADELADLLNESKPQRPGDGPAAPITTDVSILLNDSKLTTDNSNMQRFCGQSTQEMKSADPLIQFSLSNHPITINSNDSIGNKPTIEIKSASDLIKFSSNNIENNTGSQSYTRPLETSGNVPDFKAMEQESANLNNENVYQQSFPNLDLSIDIDSAILQDTKLRDFQYQVLQSITNNFSDNIVEGPNGFKAGKIGSGGFGDVFVGTYPNFGLLAVKKVHSNLDIKRKPDIAMKVFNAEVKFLSHFRHTNILPILGYSIDGPVPCIVSEYIDGGSLSEKIQAKVLNIEHRMNIILGTAKGLKYLHTNETPIQSNAELLNLGRAIASDSDHSTTNFVHGDVKTANILLTKDYVPKLCDFGLAKQYDFTIMTTCPMGTSAYMAPEGLHGTITQKIDIYSFGIVLLEVLTGLKPIVVSNGEKLNIKDYVEENYKGDIKVLLDSDVQNWIEAQDIYTLAQKCLERNRKDRPTMNEVCKALFQIWD</sequence>
<dbReference type="Pfam" id="PF07714">
    <property type="entry name" value="PK_Tyr_Ser-Thr"/>
    <property type="match status" value="1"/>
</dbReference>